<dbReference type="NCBIfam" id="TIGR00517">
    <property type="entry name" value="acyl_carrier"/>
    <property type="match status" value="1"/>
</dbReference>
<evidence type="ECO:0000313" key="7">
    <source>
        <dbReference type="EMBL" id="RKX65097.1"/>
    </source>
</evidence>
<evidence type="ECO:0000256" key="2">
    <source>
        <dbReference type="ARBA" id="ARBA00022553"/>
    </source>
</evidence>
<dbReference type="PROSITE" id="PS50075">
    <property type="entry name" value="CARRIER"/>
    <property type="match status" value="1"/>
</dbReference>
<dbReference type="GO" id="GO:0016020">
    <property type="term" value="C:membrane"/>
    <property type="evidence" value="ECO:0007669"/>
    <property type="project" value="GOC"/>
</dbReference>
<dbReference type="HAMAP" id="MF_01217">
    <property type="entry name" value="Acyl_carrier"/>
    <property type="match status" value="1"/>
</dbReference>
<dbReference type="GO" id="GO:0009245">
    <property type="term" value="P:lipid A biosynthetic process"/>
    <property type="evidence" value="ECO:0007669"/>
    <property type="project" value="TreeGrafter"/>
</dbReference>
<dbReference type="NCBIfam" id="NF002150">
    <property type="entry name" value="PRK00982.1-4"/>
    <property type="match status" value="1"/>
</dbReference>
<keyword evidence="3" id="KW-0444">Lipid biosynthesis</keyword>
<feature type="modified residue" description="O-(pantetheine 4'-phosphoryl)serine" evidence="3">
    <location>
        <position position="39"/>
    </location>
</feature>
<evidence type="ECO:0000256" key="1">
    <source>
        <dbReference type="ARBA" id="ARBA00022450"/>
    </source>
</evidence>
<comment type="similarity">
    <text evidence="3">Belongs to the acyl carrier protein (ACP) family.</text>
</comment>
<evidence type="ECO:0000256" key="3">
    <source>
        <dbReference type="HAMAP-Rule" id="MF_01217"/>
    </source>
</evidence>
<evidence type="ECO:0000256" key="4">
    <source>
        <dbReference type="NCBIfam" id="TIGR00517"/>
    </source>
</evidence>
<proteinExistence type="inferred from homology"/>
<keyword evidence="3" id="KW-0275">Fatty acid biosynthesis</keyword>
<dbReference type="PANTHER" id="PTHR20863:SF76">
    <property type="entry name" value="CARRIER DOMAIN-CONTAINING PROTEIN"/>
    <property type="match status" value="1"/>
</dbReference>
<evidence type="ECO:0000259" key="6">
    <source>
        <dbReference type="PROSITE" id="PS50075"/>
    </source>
</evidence>
<dbReference type="Gene3D" id="1.10.1200.10">
    <property type="entry name" value="ACP-like"/>
    <property type="match status" value="1"/>
</dbReference>
<comment type="PTM">
    <text evidence="5">4'-phosphopantetheine is transferred from CoA to a specific serine of apo-ACP by acpS.</text>
</comment>
<dbReference type="EMBL" id="QNBC01000111">
    <property type="protein sequence ID" value="RKX65097.1"/>
    <property type="molecule type" value="Genomic_DNA"/>
</dbReference>
<organism evidence="7 8">
    <name type="scientific">candidate division TA06 bacterium</name>
    <dbReference type="NCBI Taxonomy" id="2250710"/>
    <lineage>
        <taxon>Bacteria</taxon>
        <taxon>Bacteria division TA06</taxon>
    </lineage>
</organism>
<dbReference type="NCBIfam" id="NF002148">
    <property type="entry name" value="PRK00982.1-2"/>
    <property type="match status" value="1"/>
</dbReference>
<dbReference type="GO" id="GO:0000035">
    <property type="term" value="F:acyl binding"/>
    <property type="evidence" value="ECO:0007669"/>
    <property type="project" value="TreeGrafter"/>
</dbReference>
<keyword evidence="3" id="KW-0963">Cytoplasm</keyword>
<accession>A0A660S849</accession>
<comment type="subcellular location">
    <subcellularLocation>
        <location evidence="3">Cytoplasm</location>
    </subcellularLocation>
</comment>
<comment type="caution">
    <text evidence="7">The sequence shown here is derived from an EMBL/GenBank/DDBJ whole genome shotgun (WGS) entry which is preliminary data.</text>
</comment>
<keyword evidence="3" id="KW-0276">Fatty acid metabolism</keyword>
<gene>
    <name evidence="3 7" type="primary">acpP</name>
    <name evidence="7" type="ORF">DRP44_07060</name>
</gene>
<dbReference type="Proteomes" id="UP000282321">
    <property type="component" value="Unassembled WGS sequence"/>
</dbReference>
<dbReference type="PANTHER" id="PTHR20863">
    <property type="entry name" value="ACYL CARRIER PROTEIN"/>
    <property type="match status" value="1"/>
</dbReference>
<reference evidence="7 8" key="1">
    <citation type="submission" date="2018-06" db="EMBL/GenBank/DDBJ databases">
        <title>Extensive metabolic versatility and redundancy in microbially diverse, dynamic hydrothermal sediments.</title>
        <authorList>
            <person name="Dombrowski N."/>
            <person name="Teske A."/>
            <person name="Baker B.J."/>
        </authorList>
    </citation>
    <scope>NUCLEOTIDE SEQUENCE [LARGE SCALE GENOMIC DNA]</scope>
    <source>
        <strain evidence="7">B35_G9</strain>
    </source>
</reference>
<comment type="PTM">
    <text evidence="3">4'-phosphopantetheine is transferred from CoA to a specific serine of apo-ACP by AcpS. This modification is essential for activity because fatty acids are bound in thioester linkage to the sulfhydryl of the prosthetic group.</text>
</comment>
<dbReference type="SUPFAM" id="SSF47336">
    <property type="entry name" value="ACP-like"/>
    <property type="match status" value="1"/>
</dbReference>
<keyword evidence="3" id="KW-0443">Lipid metabolism</keyword>
<keyword evidence="2 3" id="KW-0597">Phosphoprotein</keyword>
<protein>
    <recommendedName>
        <fullName evidence="3 4">Acyl carrier protein</fullName>
        <shortName evidence="3">ACP</shortName>
    </recommendedName>
</protein>
<sequence length="81" mass="9245">MNREEIFAKLKDLMVDKLGVDESEIKEDSNIIDDLGADSLDIVEFAMGIEDEFEIPKIPQEDIDKLTTVNAIIDYIQEKTK</sequence>
<dbReference type="InterPro" id="IPR009081">
    <property type="entry name" value="PP-bd_ACP"/>
</dbReference>
<evidence type="ECO:0000256" key="5">
    <source>
        <dbReference type="RuleBase" id="RU003545"/>
    </source>
</evidence>
<comment type="function">
    <text evidence="3 5">Carrier of the growing fatty acid chain in fatty acid biosynthesis.</text>
</comment>
<name>A0A660S849_UNCT6</name>
<dbReference type="Pfam" id="PF00550">
    <property type="entry name" value="PP-binding"/>
    <property type="match status" value="1"/>
</dbReference>
<dbReference type="InterPro" id="IPR036736">
    <property type="entry name" value="ACP-like_sf"/>
</dbReference>
<dbReference type="UniPathway" id="UPA00094"/>
<feature type="domain" description="Carrier" evidence="6">
    <location>
        <begin position="4"/>
        <end position="80"/>
    </location>
</feature>
<dbReference type="GO" id="GO:0000036">
    <property type="term" value="F:acyl carrier activity"/>
    <property type="evidence" value="ECO:0007669"/>
    <property type="project" value="UniProtKB-UniRule"/>
</dbReference>
<dbReference type="AlphaFoldDB" id="A0A660S849"/>
<comment type="pathway">
    <text evidence="3 5">Lipid metabolism; fatty acid biosynthesis.</text>
</comment>
<dbReference type="GO" id="GO:0005829">
    <property type="term" value="C:cytosol"/>
    <property type="evidence" value="ECO:0007669"/>
    <property type="project" value="TreeGrafter"/>
</dbReference>
<keyword evidence="1 3" id="KW-0596">Phosphopantetheine</keyword>
<evidence type="ECO:0000313" key="8">
    <source>
        <dbReference type="Proteomes" id="UP000282321"/>
    </source>
</evidence>
<dbReference type="InterPro" id="IPR003231">
    <property type="entry name" value="ACP"/>
</dbReference>